<feature type="domain" description="DUF7661" evidence="1">
    <location>
        <begin position="4"/>
        <end position="71"/>
    </location>
</feature>
<sequence length="72" mass="8177">MKELKFKIFGDYILVTGEQGAWRAFYYGAEGKRRPADFIIPGDVAEADLCEYLSDLFHENATPRNNTATQLC</sequence>
<evidence type="ECO:0000313" key="2">
    <source>
        <dbReference type="EMBL" id="MYM24362.1"/>
    </source>
</evidence>
<proteinExistence type="predicted"/>
<dbReference type="Pfam" id="PF24697">
    <property type="entry name" value="DUF7661"/>
    <property type="match status" value="1"/>
</dbReference>
<dbReference type="Proteomes" id="UP000479335">
    <property type="component" value="Unassembled WGS sequence"/>
</dbReference>
<keyword evidence="3" id="KW-1185">Reference proteome</keyword>
<gene>
    <name evidence="2" type="ORF">GTP46_17085</name>
</gene>
<protein>
    <recommendedName>
        <fullName evidence="1">DUF7661 domain-containing protein</fullName>
    </recommendedName>
</protein>
<comment type="caution">
    <text evidence="2">The sequence shown here is derived from an EMBL/GenBank/DDBJ whole genome shotgun (WGS) entry which is preliminary data.</text>
</comment>
<dbReference type="RefSeq" id="WP_161007830.1">
    <property type="nucleotide sequence ID" value="NZ_WWCN01000010.1"/>
</dbReference>
<evidence type="ECO:0000259" key="1">
    <source>
        <dbReference type="Pfam" id="PF24697"/>
    </source>
</evidence>
<organism evidence="2 3">
    <name type="scientific">Duganella flavida</name>
    <dbReference type="NCBI Taxonomy" id="2692175"/>
    <lineage>
        <taxon>Bacteria</taxon>
        <taxon>Pseudomonadati</taxon>
        <taxon>Pseudomonadota</taxon>
        <taxon>Betaproteobacteria</taxon>
        <taxon>Burkholderiales</taxon>
        <taxon>Oxalobacteraceae</taxon>
        <taxon>Telluria group</taxon>
        <taxon>Duganella</taxon>
    </lineage>
</organism>
<accession>A0A6L8KEW6</accession>
<dbReference type="InterPro" id="IPR056078">
    <property type="entry name" value="DUF7661"/>
</dbReference>
<reference evidence="2 3" key="1">
    <citation type="submission" date="2019-12" db="EMBL/GenBank/DDBJ databases">
        <title>Novel species isolated from a subtropical stream in China.</title>
        <authorList>
            <person name="Lu H."/>
        </authorList>
    </citation>
    <scope>NUCLEOTIDE SEQUENCE [LARGE SCALE GENOMIC DNA]</scope>
    <source>
        <strain evidence="2 3">FT135W</strain>
    </source>
</reference>
<evidence type="ECO:0000313" key="3">
    <source>
        <dbReference type="Proteomes" id="UP000479335"/>
    </source>
</evidence>
<dbReference type="EMBL" id="WWCN01000010">
    <property type="protein sequence ID" value="MYM24362.1"/>
    <property type="molecule type" value="Genomic_DNA"/>
</dbReference>
<name>A0A6L8KEW6_9BURK</name>
<dbReference type="AlphaFoldDB" id="A0A6L8KEW6"/>